<comment type="caution">
    <text evidence="2">The sequence shown here is derived from an EMBL/GenBank/DDBJ whole genome shotgun (WGS) entry which is preliminary data.</text>
</comment>
<dbReference type="EMBL" id="DSJL01000001">
    <property type="protein sequence ID" value="HEF64045.1"/>
    <property type="molecule type" value="Genomic_DNA"/>
</dbReference>
<dbReference type="Pfam" id="PF03646">
    <property type="entry name" value="FlaG"/>
    <property type="match status" value="1"/>
</dbReference>
<dbReference type="SUPFAM" id="SSF160214">
    <property type="entry name" value="FlaG-like"/>
    <property type="match status" value="1"/>
</dbReference>
<feature type="compositionally biased region" description="Low complexity" evidence="1">
    <location>
        <begin position="33"/>
        <end position="42"/>
    </location>
</feature>
<proteinExistence type="predicted"/>
<evidence type="ECO:0000256" key="1">
    <source>
        <dbReference type="SAM" id="MobiDB-lite"/>
    </source>
</evidence>
<organism evidence="2">
    <name type="scientific">Thermomicrobium roseum</name>
    <dbReference type="NCBI Taxonomy" id="500"/>
    <lineage>
        <taxon>Bacteria</taxon>
        <taxon>Pseudomonadati</taxon>
        <taxon>Thermomicrobiota</taxon>
        <taxon>Thermomicrobia</taxon>
        <taxon>Thermomicrobiales</taxon>
        <taxon>Thermomicrobiaceae</taxon>
        <taxon>Thermomicrobium</taxon>
    </lineage>
</organism>
<sequence>MNPPITPVPPVGPSEPGPVEDLSPLQPVRPVEASGSATGAGSRSPTAEGKRDVIPAHRVDLSLDPQLVRKIPRDVYLRYYVRPGIGNWVVQLIDRETQEVIREIPPGGLKELLQELAEQRGVE</sequence>
<name>A0A7C2BEV4_THERO</name>
<dbReference type="InterPro" id="IPR035924">
    <property type="entry name" value="FlaG-like_sf"/>
</dbReference>
<feature type="region of interest" description="Disordered" evidence="1">
    <location>
        <begin position="1"/>
        <end position="53"/>
    </location>
</feature>
<gene>
    <name evidence="2" type="ORF">ENP47_00305</name>
</gene>
<protein>
    <recommendedName>
        <fullName evidence="3">Flagellar protein FlaG</fullName>
    </recommendedName>
</protein>
<evidence type="ECO:0000313" key="2">
    <source>
        <dbReference type="EMBL" id="HEF64045.1"/>
    </source>
</evidence>
<feature type="compositionally biased region" description="Pro residues" evidence="1">
    <location>
        <begin position="1"/>
        <end position="16"/>
    </location>
</feature>
<evidence type="ECO:0008006" key="3">
    <source>
        <dbReference type="Google" id="ProtNLM"/>
    </source>
</evidence>
<dbReference type="InterPro" id="IPR005186">
    <property type="entry name" value="FlaG"/>
</dbReference>
<accession>A0A7C2BEV4</accession>
<dbReference type="AlphaFoldDB" id="A0A7C2BEV4"/>
<reference evidence="2" key="1">
    <citation type="journal article" date="2020" name="mSystems">
        <title>Genome- and Community-Level Interaction Insights into Carbon Utilization and Element Cycling Functions of Hydrothermarchaeota in Hydrothermal Sediment.</title>
        <authorList>
            <person name="Zhou Z."/>
            <person name="Liu Y."/>
            <person name="Xu W."/>
            <person name="Pan J."/>
            <person name="Luo Z.H."/>
            <person name="Li M."/>
        </authorList>
    </citation>
    <scope>NUCLEOTIDE SEQUENCE [LARGE SCALE GENOMIC DNA]</scope>
    <source>
        <strain evidence="2">SpSt-222</strain>
    </source>
</reference>
<dbReference type="Gene3D" id="3.30.160.170">
    <property type="entry name" value="FlaG-like"/>
    <property type="match status" value="1"/>
</dbReference>